<evidence type="ECO:0000313" key="3">
    <source>
        <dbReference type="Proteomes" id="UP000298493"/>
    </source>
</evidence>
<gene>
    <name evidence="2" type="ORF">E6O75_ATG07236</name>
</gene>
<feature type="compositionally biased region" description="Acidic residues" evidence="1">
    <location>
        <begin position="113"/>
        <end position="122"/>
    </location>
</feature>
<reference evidence="2 3" key="1">
    <citation type="submission" date="2019-04" db="EMBL/GenBank/DDBJ databases">
        <title>High contiguity whole genome sequence and gene annotation resource for two Venturia nashicola isolates.</title>
        <authorList>
            <person name="Prokchorchik M."/>
            <person name="Won K."/>
            <person name="Lee Y."/>
            <person name="Choi E.D."/>
            <person name="Segonzac C."/>
            <person name="Sohn K.H."/>
        </authorList>
    </citation>
    <scope>NUCLEOTIDE SEQUENCE [LARGE SCALE GENOMIC DNA]</scope>
    <source>
        <strain evidence="2 3">PRI2</strain>
    </source>
</reference>
<protein>
    <submittedName>
        <fullName evidence="2">Uncharacterized protein</fullName>
    </submittedName>
</protein>
<organism evidence="2 3">
    <name type="scientific">Venturia nashicola</name>
    <dbReference type="NCBI Taxonomy" id="86259"/>
    <lineage>
        <taxon>Eukaryota</taxon>
        <taxon>Fungi</taxon>
        <taxon>Dikarya</taxon>
        <taxon>Ascomycota</taxon>
        <taxon>Pezizomycotina</taxon>
        <taxon>Dothideomycetes</taxon>
        <taxon>Pleosporomycetidae</taxon>
        <taxon>Venturiales</taxon>
        <taxon>Venturiaceae</taxon>
        <taxon>Venturia</taxon>
    </lineage>
</organism>
<dbReference type="EMBL" id="SNSC02000024">
    <property type="protein sequence ID" value="TID14004.1"/>
    <property type="molecule type" value="Genomic_DNA"/>
</dbReference>
<feature type="region of interest" description="Disordered" evidence="1">
    <location>
        <begin position="113"/>
        <end position="166"/>
    </location>
</feature>
<evidence type="ECO:0000256" key="1">
    <source>
        <dbReference type="SAM" id="MobiDB-lite"/>
    </source>
</evidence>
<dbReference type="Proteomes" id="UP000298493">
    <property type="component" value="Unassembled WGS sequence"/>
</dbReference>
<comment type="caution">
    <text evidence="2">The sequence shown here is derived from an EMBL/GenBank/DDBJ whole genome shotgun (WGS) entry which is preliminary data.</text>
</comment>
<proteinExistence type="predicted"/>
<sequence>MARQTLNMLTGADVPSLEKRGVEVDMLLLEVTLPVAVGIMVTDPVLILTVTPDGPEIVVMSVCAETEVDSVWPKLSVSTPSRPLVTVTTGTEGPLSRVILPPPRIGMTLPDAAEEATPDEAAEPPSRVILPPPRIGMTLPDAAEEATPDEAAEPPSRVILPPPRTGTTMLDAAEEALLVGAGVADGAGDALEGEAAEPAALSVGDEFAAVDKAPLRADERLESAE</sequence>
<accession>A0A4Z1P1A4</accession>
<evidence type="ECO:0000313" key="2">
    <source>
        <dbReference type="EMBL" id="TID14004.1"/>
    </source>
</evidence>
<keyword evidence="3" id="KW-1185">Reference proteome</keyword>
<dbReference type="AlphaFoldDB" id="A0A4Z1P1A4"/>
<name>A0A4Z1P1A4_9PEZI</name>
<feature type="compositionally biased region" description="Acidic residues" evidence="1">
    <location>
        <begin position="142"/>
        <end position="152"/>
    </location>
</feature>